<keyword evidence="1" id="KW-0812">Transmembrane</keyword>
<keyword evidence="1" id="KW-0472">Membrane</keyword>
<feature type="transmembrane region" description="Helical" evidence="1">
    <location>
        <begin position="190"/>
        <end position="209"/>
    </location>
</feature>
<accession>A0A1Q9E3N1</accession>
<feature type="transmembrane region" description="Helical" evidence="1">
    <location>
        <begin position="516"/>
        <end position="537"/>
    </location>
</feature>
<feature type="transmembrane region" description="Helical" evidence="1">
    <location>
        <begin position="437"/>
        <end position="455"/>
    </location>
</feature>
<evidence type="ECO:0000256" key="1">
    <source>
        <dbReference type="SAM" id="Phobius"/>
    </source>
</evidence>
<keyword evidence="3" id="KW-1185">Reference proteome</keyword>
<sequence>MYLFSSLLEDIMEERFIFHGSKALFFAFAHDGGCFVNMVWARCLSQSYAATVFLLLYVFQEYWRVSVSASFWYCAGNPKKELLRGLWVFSSIKARLLRLEPLRLDDLGSAVAEFFPKASLELTFLKRAGQKWFQYLDNTFQGLWVLLIVISELASSGGLTSSMVVCYGILLGKLVYGRLQDPGQPKAFKVLQAVASVGGVMALLYLLVVPENVENTIIHQVGAIAWSMQQPRKETVCPYRLDGQASFWWILAVHSADCGAEMPHLAVIVICWLERLRIAKACTATTGGRARAETQETVDSSVSVESPFSVSSWPKSWFARAVIKVSSVAVDKIRLSPTCLPTYLPTYLPTCLLTCLLPTDHPPTYVPAYLPIHHLLINRPTYLPTYLPAYLPTYSLPTYLVSGSATALGTCVRAQFAKFPLVACNSDENCAKWTDELICIFVLVLAFSAALVPGIDIHSLALLLGTGMNVWIVEVFALFQMLRPSYGYGALIRPGRSKPLKWDKVSKHPRLDRGYWILRLSTALMFAFRIFAASPLIPWPTDQDKQFGKKFAGKRGFQIATDSAPFRFWAILATLRVQREAEVRKLDLVESKEARREERKAKQVEVSLPPVAEEAEVRTEEIDADIPEEHRDFDDVPASTEDCWLLSDLMAEFGHVCAFEIEDLAFKLF</sequence>
<dbReference type="EMBL" id="LSRX01000275">
    <property type="protein sequence ID" value="OLQ02028.1"/>
    <property type="molecule type" value="Genomic_DNA"/>
</dbReference>
<reference evidence="2 3" key="1">
    <citation type="submission" date="2016-02" db="EMBL/GenBank/DDBJ databases">
        <title>Genome analysis of coral dinoflagellate symbionts highlights evolutionary adaptations to a symbiotic lifestyle.</title>
        <authorList>
            <person name="Aranda M."/>
            <person name="Li Y."/>
            <person name="Liew Y.J."/>
            <person name="Baumgarten S."/>
            <person name="Simakov O."/>
            <person name="Wilson M."/>
            <person name="Piel J."/>
            <person name="Ashoor H."/>
            <person name="Bougouffa S."/>
            <person name="Bajic V.B."/>
            <person name="Ryu T."/>
            <person name="Ravasi T."/>
            <person name="Bayer T."/>
            <person name="Micklem G."/>
            <person name="Kim H."/>
            <person name="Bhak J."/>
            <person name="Lajeunesse T.C."/>
            <person name="Voolstra C.R."/>
        </authorList>
    </citation>
    <scope>NUCLEOTIDE SEQUENCE [LARGE SCALE GENOMIC DNA]</scope>
    <source>
        <strain evidence="2 3">CCMP2467</strain>
    </source>
</reference>
<protein>
    <submittedName>
        <fullName evidence="2">Uncharacterized protein</fullName>
    </submittedName>
</protein>
<comment type="caution">
    <text evidence="2">The sequence shown here is derived from an EMBL/GenBank/DDBJ whole genome shotgun (WGS) entry which is preliminary data.</text>
</comment>
<feature type="transmembrane region" description="Helical" evidence="1">
    <location>
        <begin position="39"/>
        <end position="59"/>
    </location>
</feature>
<dbReference type="Proteomes" id="UP000186817">
    <property type="component" value="Unassembled WGS sequence"/>
</dbReference>
<proteinExistence type="predicted"/>
<keyword evidence="1" id="KW-1133">Transmembrane helix</keyword>
<feature type="transmembrane region" description="Helical" evidence="1">
    <location>
        <begin position="143"/>
        <end position="170"/>
    </location>
</feature>
<evidence type="ECO:0000313" key="3">
    <source>
        <dbReference type="Proteomes" id="UP000186817"/>
    </source>
</evidence>
<evidence type="ECO:0000313" key="2">
    <source>
        <dbReference type="EMBL" id="OLQ02028.1"/>
    </source>
</evidence>
<organism evidence="2 3">
    <name type="scientific">Symbiodinium microadriaticum</name>
    <name type="common">Dinoflagellate</name>
    <name type="synonym">Zooxanthella microadriatica</name>
    <dbReference type="NCBI Taxonomy" id="2951"/>
    <lineage>
        <taxon>Eukaryota</taxon>
        <taxon>Sar</taxon>
        <taxon>Alveolata</taxon>
        <taxon>Dinophyceae</taxon>
        <taxon>Suessiales</taxon>
        <taxon>Symbiodiniaceae</taxon>
        <taxon>Symbiodinium</taxon>
    </lineage>
</organism>
<gene>
    <name evidence="2" type="ORF">AK812_SmicGene15180</name>
</gene>
<name>A0A1Q9E3N1_SYMMI</name>
<dbReference type="AlphaFoldDB" id="A0A1Q9E3N1"/>